<evidence type="ECO:0000256" key="9">
    <source>
        <dbReference type="ARBA" id="ARBA00023004"/>
    </source>
</evidence>
<dbReference type="InterPro" id="IPR006593">
    <property type="entry name" value="Cyt_b561/ferric_Rdtase_TM"/>
</dbReference>
<evidence type="ECO:0000256" key="3">
    <source>
        <dbReference type="ARBA" id="ARBA00022448"/>
    </source>
</evidence>
<reference evidence="13 14" key="1">
    <citation type="journal article" date="2024" name="Nat. Commun.">
        <title>Phylogenomics reveals the evolutionary origins of lichenization in chlorophyte algae.</title>
        <authorList>
            <person name="Puginier C."/>
            <person name="Libourel C."/>
            <person name="Otte J."/>
            <person name="Skaloud P."/>
            <person name="Haon M."/>
            <person name="Grisel S."/>
            <person name="Petersen M."/>
            <person name="Berrin J.G."/>
            <person name="Delaux P.M."/>
            <person name="Dal Grande F."/>
            <person name="Keller J."/>
        </authorList>
    </citation>
    <scope>NUCLEOTIDE SEQUENCE [LARGE SCALE GENOMIC DNA]</scope>
    <source>
        <strain evidence="13 14">SAG 216-7</strain>
    </source>
</reference>
<keyword evidence="10 11" id="KW-0472">Membrane</keyword>
<evidence type="ECO:0000256" key="11">
    <source>
        <dbReference type="SAM" id="Phobius"/>
    </source>
</evidence>
<evidence type="ECO:0000313" key="13">
    <source>
        <dbReference type="EMBL" id="KAK9916105.1"/>
    </source>
</evidence>
<evidence type="ECO:0000256" key="4">
    <source>
        <dbReference type="ARBA" id="ARBA00022617"/>
    </source>
</evidence>
<organism evidence="13 14">
    <name type="scientific">Coccomyxa subellipsoidea</name>
    <dbReference type="NCBI Taxonomy" id="248742"/>
    <lineage>
        <taxon>Eukaryota</taxon>
        <taxon>Viridiplantae</taxon>
        <taxon>Chlorophyta</taxon>
        <taxon>core chlorophytes</taxon>
        <taxon>Trebouxiophyceae</taxon>
        <taxon>Trebouxiophyceae incertae sedis</taxon>
        <taxon>Coccomyxaceae</taxon>
        <taxon>Coccomyxa</taxon>
    </lineage>
</organism>
<dbReference type="PANTHER" id="PTHR15422:SF45">
    <property type="entry name" value="CYTOCHROME B561 DOMAIN-CONTAINING PROTEIN"/>
    <property type="match status" value="1"/>
</dbReference>
<accession>A0ABR2YXM0</accession>
<dbReference type="InterPro" id="IPR045150">
    <property type="entry name" value="CYB561D1/2"/>
</dbReference>
<dbReference type="Gene3D" id="1.20.120.1770">
    <property type="match status" value="1"/>
</dbReference>
<evidence type="ECO:0000256" key="2">
    <source>
        <dbReference type="ARBA" id="ARBA00004141"/>
    </source>
</evidence>
<comment type="cofactor">
    <cofactor evidence="1">
        <name>heme b</name>
        <dbReference type="ChEBI" id="CHEBI:60344"/>
    </cofactor>
</comment>
<feature type="transmembrane region" description="Helical" evidence="11">
    <location>
        <begin position="70"/>
        <end position="88"/>
    </location>
</feature>
<dbReference type="SMART" id="SM00665">
    <property type="entry name" value="B561"/>
    <property type="match status" value="1"/>
</dbReference>
<evidence type="ECO:0000256" key="7">
    <source>
        <dbReference type="ARBA" id="ARBA00022982"/>
    </source>
</evidence>
<feature type="transmembrane region" description="Helical" evidence="11">
    <location>
        <begin position="108"/>
        <end position="128"/>
    </location>
</feature>
<name>A0ABR2YXM0_9CHLO</name>
<evidence type="ECO:0000256" key="10">
    <source>
        <dbReference type="ARBA" id="ARBA00023136"/>
    </source>
</evidence>
<evidence type="ECO:0000256" key="6">
    <source>
        <dbReference type="ARBA" id="ARBA00022723"/>
    </source>
</evidence>
<proteinExistence type="predicted"/>
<keyword evidence="3" id="KW-0813">Transport</keyword>
<comment type="caution">
    <text evidence="13">The sequence shown here is derived from an EMBL/GenBank/DDBJ whole genome shotgun (WGS) entry which is preliminary data.</text>
</comment>
<dbReference type="Pfam" id="PF03188">
    <property type="entry name" value="Cytochrom_B561"/>
    <property type="match status" value="1"/>
</dbReference>
<keyword evidence="4" id="KW-0349">Heme</keyword>
<dbReference type="PROSITE" id="PS50939">
    <property type="entry name" value="CYTOCHROME_B561"/>
    <property type="match status" value="1"/>
</dbReference>
<protein>
    <recommendedName>
        <fullName evidence="12">Cytochrome b561 domain-containing protein</fullName>
    </recommendedName>
</protein>
<keyword evidence="8 11" id="KW-1133">Transmembrane helix</keyword>
<evidence type="ECO:0000313" key="14">
    <source>
        <dbReference type="Proteomes" id="UP001491310"/>
    </source>
</evidence>
<evidence type="ECO:0000256" key="5">
    <source>
        <dbReference type="ARBA" id="ARBA00022692"/>
    </source>
</evidence>
<feature type="transmembrane region" description="Helical" evidence="11">
    <location>
        <begin position="177"/>
        <end position="196"/>
    </location>
</feature>
<evidence type="ECO:0000256" key="8">
    <source>
        <dbReference type="ARBA" id="ARBA00022989"/>
    </source>
</evidence>
<evidence type="ECO:0000256" key="1">
    <source>
        <dbReference type="ARBA" id="ARBA00001970"/>
    </source>
</evidence>
<keyword evidence="5 11" id="KW-0812">Transmembrane</keyword>
<comment type="subcellular location">
    <subcellularLocation>
        <location evidence="2">Membrane</location>
        <topology evidence="2">Multi-pass membrane protein</topology>
    </subcellularLocation>
</comment>
<feature type="transmembrane region" description="Helical" evidence="11">
    <location>
        <begin position="149"/>
        <end position="171"/>
    </location>
</feature>
<feature type="domain" description="Cytochrome b561" evidence="12">
    <location>
        <begin position="1"/>
        <end position="202"/>
    </location>
</feature>
<gene>
    <name evidence="13" type="ORF">WJX75_008637</name>
</gene>
<keyword evidence="6" id="KW-0479">Metal-binding</keyword>
<sequence>MRWLVISIHVLALLCAVSIPVAIFNGTLFSWHPTLMALAFLGFMAEGVVTSILFRSKDGQDRVRAIQRHLVWQALGFLCLLGGFYAIYQNKVVAGKEHFKSVHAKFGLATFILGIMAPLGGLMSFRRLGLLQKFPDKFQPRIKWAHRNVGLLTWLLALVTIQLALTHHAVWKGWLTRVWQLGLACLGAAVLALTWLQPRARPVPASADFELVMEPTRKHTPDLPRAQAV</sequence>
<keyword evidence="9" id="KW-0408">Iron</keyword>
<feature type="transmembrane region" description="Helical" evidence="11">
    <location>
        <begin position="34"/>
        <end position="54"/>
    </location>
</feature>
<evidence type="ECO:0000259" key="12">
    <source>
        <dbReference type="PROSITE" id="PS50939"/>
    </source>
</evidence>
<dbReference type="PANTHER" id="PTHR15422">
    <property type="entry name" value="OS05G0565100 PROTEIN"/>
    <property type="match status" value="1"/>
</dbReference>
<keyword evidence="7" id="KW-0249">Electron transport</keyword>
<keyword evidence="14" id="KW-1185">Reference proteome</keyword>
<dbReference type="EMBL" id="JALJOT010000004">
    <property type="protein sequence ID" value="KAK9916105.1"/>
    <property type="molecule type" value="Genomic_DNA"/>
</dbReference>
<dbReference type="Proteomes" id="UP001491310">
    <property type="component" value="Unassembled WGS sequence"/>
</dbReference>
<dbReference type="CDD" id="cd08761">
    <property type="entry name" value="Cyt_b561_CYB561D2_like"/>
    <property type="match status" value="1"/>
</dbReference>